<protein>
    <recommendedName>
        <fullName evidence="3">Adhesin domain-containing protein</fullName>
    </recommendedName>
</protein>
<proteinExistence type="predicted"/>
<organism evidence="1 2">
    <name type="scientific">Campylobacter hyointestinalis subsp. lawsonii</name>
    <dbReference type="NCBI Taxonomy" id="91353"/>
    <lineage>
        <taxon>Bacteria</taxon>
        <taxon>Pseudomonadati</taxon>
        <taxon>Campylobacterota</taxon>
        <taxon>Epsilonproteobacteria</taxon>
        <taxon>Campylobacterales</taxon>
        <taxon>Campylobacteraceae</taxon>
        <taxon>Campylobacter</taxon>
    </lineage>
</organism>
<dbReference type="EMBL" id="VZON01000006">
    <property type="protein sequence ID" value="KAB0612066.1"/>
    <property type="molecule type" value="Genomic_DNA"/>
</dbReference>
<dbReference type="GeneID" id="56509839"/>
<dbReference type="AlphaFoldDB" id="A0AAV6EDZ2"/>
<accession>A0AAV6EDZ2</accession>
<gene>
    <name evidence="1" type="ORF">F7P66_06915</name>
</gene>
<evidence type="ECO:0000313" key="1">
    <source>
        <dbReference type="EMBL" id="KAB0612066.1"/>
    </source>
</evidence>
<dbReference type="RefSeq" id="WP_112000372.1">
    <property type="nucleotide sequence ID" value="NZ_CP053828.1"/>
</dbReference>
<sequence>MNKTFNFTGSSIKANFAIEMDIDILQTTEQNAYIKFESNSDQIIVEHTENSLTISSKIDDKISSNIDNINSLSDLFVVALKAGIKSQNIKGIAKIFIPQNNNSSLNLKTNNADIISEAKINNLNLNINNGNITIKNSTNDLNAKSNNCNFDIQGDTKNLKIDSNNGTIDITSDIENLDIKSNNSNITLTGNNKINNWKIKINNGIIRINKKDFDGTIYHKENIINSGSGQGIIKIIGGKIIEIK</sequence>
<name>A0AAV6EDZ2_CAMHY</name>
<dbReference type="Proteomes" id="UP000423641">
    <property type="component" value="Unassembled WGS sequence"/>
</dbReference>
<evidence type="ECO:0008006" key="3">
    <source>
        <dbReference type="Google" id="ProtNLM"/>
    </source>
</evidence>
<evidence type="ECO:0000313" key="2">
    <source>
        <dbReference type="Proteomes" id="UP000423641"/>
    </source>
</evidence>
<reference evidence="1 2" key="1">
    <citation type="submission" date="2019-09" db="EMBL/GenBank/DDBJ databases">
        <title>Draft genome sequences of 48 bacterial type strains from the CCUG.</title>
        <authorList>
            <person name="Tunovic T."/>
            <person name="Pineiro-Iglesias B."/>
            <person name="Unosson C."/>
            <person name="Inganas E."/>
            <person name="Ohlen M."/>
            <person name="Cardew S."/>
            <person name="Jensie-Markopoulos S."/>
            <person name="Salva-Serra F."/>
            <person name="Jaen-Luchoro D."/>
            <person name="Karlsson R."/>
            <person name="Svensson-Stadler L."/>
            <person name="Chun J."/>
            <person name="Moore E."/>
        </authorList>
    </citation>
    <scope>NUCLEOTIDE SEQUENCE [LARGE SCALE GENOMIC DNA]</scope>
    <source>
        <strain evidence="1 2">CCUG 34538</strain>
    </source>
</reference>
<comment type="caution">
    <text evidence="1">The sequence shown here is derived from an EMBL/GenBank/DDBJ whole genome shotgun (WGS) entry which is preliminary data.</text>
</comment>